<dbReference type="InterPro" id="IPR036748">
    <property type="entry name" value="MTH938-like_sf"/>
</dbReference>
<keyword evidence="1" id="KW-0830">Ubiquinone</keyword>
<reference evidence="1 2" key="1">
    <citation type="submission" date="2015-07" db="EMBL/GenBank/DDBJ databases">
        <title>The genome of Melipona quadrifasciata.</title>
        <authorList>
            <person name="Pan H."/>
            <person name="Kapheim K."/>
        </authorList>
    </citation>
    <scope>NUCLEOTIDE SEQUENCE [LARGE SCALE GENOMIC DNA]</scope>
    <source>
        <strain evidence="1">0111107301</strain>
        <tissue evidence="1">Whole body</tissue>
    </source>
</reference>
<dbReference type="Pfam" id="PF04430">
    <property type="entry name" value="DUF498"/>
    <property type="match status" value="1"/>
</dbReference>
<proteinExistence type="predicted"/>
<gene>
    <name evidence="1" type="ORF">WN51_10188</name>
</gene>
<dbReference type="PANTHER" id="PTHR21192">
    <property type="entry name" value="NUCLEAR PROTEIN E3-3"/>
    <property type="match status" value="1"/>
</dbReference>
<organism evidence="1 2">
    <name type="scientific">Melipona quadrifasciata</name>
    <dbReference type="NCBI Taxonomy" id="166423"/>
    <lineage>
        <taxon>Eukaryota</taxon>
        <taxon>Metazoa</taxon>
        <taxon>Ecdysozoa</taxon>
        <taxon>Arthropoda</taxon>
        <taxon>Hexapoda</taxon>
        <taxon>Insecta</taxon>
        <taxon>Pterygota</taxon>
        <taxon>Neoptera</taxon>
        <taxon>Endopterygota</taxon>
        <taxon>Hymenoptera</taxon>
        <taxon>Apocrita</taxon>
        <taxon>Aculeata</taxon>
        <taxon>Apoidea</taxon>
        <taxon>Anthophila</taxon>
        <taxon>Apidae</taxon>
        <taxon>Melipona</taxon>
    </lineage>
</organism>
<dbReference type="GO" id="GO:0005743">
    <property type="term" value="C:mitochondrial inner membrane"/>
    <property type="evidence" value="ECO:0007669"/>
    <property type="project" value="TreeGrafter"/>
</dbReference>
<dbReference type="AlphaFoldDB" id="A0A0M9A926"/>
<dbReference type="PANTHER" id="PTHR21192:SF2">
    <property type="entry name" value="NADH DEHYDROGENASE [UBIQUINONE] 1 ALPHA SUBCOMPLEX ASSEMBLY FACTOR 3"/>
    <property type="match status" value="1"/>
</dbReference>
<dbReference type="STRING" id="166423.A0A0M9A926"/>
<name>A0A0M9A926_9HYME</name>
<dbReference type="SUPFAM" id="SSF64076">
    <property type="entry name" value="MTH938-like"/>
    <property type="match status" value="1"/>
</dbReference>
<dbReference type="EMBL" id="KQ435718">
    <property type="protein sequence ID" value="KOX78976.1"/>
    <property type="molecule type" value="Genomic_DNA"/>
</dbReference>
<protein>
    <submittedName>
        <fullName evidence="1">NADH dehydrogenase [ubiquinone] 1 alpha subcomplex assembly factor 3</fullName>
    </submittedName>
</protein>
<dbReference type="GO" id="GO:0032981">
    <property type="term" value="P:mitochondrial respiratory chain complex I assembly"/>
    <property type="evidence" value="ECO:0007669"/>
    <property type="project" value="TreeGrafter"/>
</dbReference>
<dbReference type="InterPro" id="IPR007523">
    <property type="entry name" value="NDUFAF3/AAMDC"/>
</dbReference>
<keyword evidence="2" id="KW-1185">Reference proteome</keyword>
<dbReference type="Proteomes" id="UP000053105">
    <property type="component" value="Unassembled WGS sequence"/>
</dbReference>
<sequence>MLLIKTSFTVKRLLQNTRRFHASRIFREYDGPGKTTVDIININKTPELSDTKPRTSIKACLPVQNNLLAFMADKITMPLTIGFTLSDASLLLGPIAVLNGTFFSWNVGSANDINEETLSLFTVLYPVLDILVLGLETKCEYSRICEIKEILHKHNIKSEISEVQQACGIYNFLANDGRYVAAGLIPPVSEKFNSNRRLSIEDPEAKKLIDQ</sequence>
<dbReference type="Gene3D" id="3.40.1230.10">
    <property type="entry name" value="MTH938-like"/>
    <property type="match status" value="1"/>
</dbReference>
<evidence type="ECO:0000313" key="1">
    <source>
        <dbReference type="EMBL" id="KOX78976.1"/>
    </source>
</evidence>
<accession>A0A0M9A926</accession>
<evidence type="ECO:0000313" key="2">
    <source>
        <dbReference type="Proteomes" id="UP000053105"/>
    </source>
</evidence>
<dbReference type="OrthoDB" id="20681at2759"/>